<evidence type="ECO:0000313" key="12">
    <source>
        <dbReference type="Proteomes" id="UP000186817"/>
    </source>
</evidence>
<evidence type="ECO:0000256" key="4">
    <source>
        <dbReference type="ARBA" id="ARBA00022989"/>
    </source>
</evidence>
<dbReference type="InterPro" id="IPR009091">
    <property type="entry name" value="RCC1/BLIP-II"/>
</dbReference>
<dbReference type="Proteomes" id="UP000186817">
    <property type="component" value="Unassembled WGS sequence"/>
</dbReference>
<feature type="region of interest" description="Disordered" evidence="8">
    <location>
        <begin position="1101"/>
        <end position="1163"/>
    </location>
</feature>
<evidence type="ECO:0000256" key="7">
    <source>
        <dbReference type="PROSITE-ProRule" id="PRU00235"/>
    </source>
</evidence>
<sequence length="1163" mass="128446">MEEFVELYTAGADHQDPLVAPLHASLEAGALHPELPGTADLHRAAANMRWKSQWRCYGEGDQTALLVGLLRQSLQQNQHMMQQNQQLVATMLRRMDLEAAKKAAEAALTRDLFDPRAAASSVDPGDKVSGGSFGGSNRAEKYLPPLPLIDHHVMGKGRMKEVEGWHTFLETLSSWLALQEEAFVRELQLCVPVKTEILQTKLPSDTAARSSKLFYYLTQSLAKWERGLELLRSCSKRQGTGGQDNSNSINDPSTVDSINLGESKTASDIASSHSIACALLDDGTVRCWGSGTSGGLGSGDTVFRGKDSSTPLLSAPLVDLGTGRTAKQVAAGLYFGCALLDNDSVKCWGRNDKGQLGQGDTENRGDEPDELGDKLPPIDLVWHQAYNHDHREPHRYVDNQRYQYSYMDIDDKPLVQQHQLYGDGHEQLHFQQPNDEQHQEQNRSPAEAARQRQEEQRKEQAAEAAAAVDAAEQESVQELLSILDFDSPANSTETGGVLGQVSMSTETGTLKVAALSPEAVEAAGGSVAVSAGESGAKVEMPAAILSQAAELSEKTCVSGPVLLSLTSMSDETAKNFADRQVEGEPAATLQSEALSINLRAPDGSNLKIGELQTPMEIVLKVKSPKATCAYWDEDESRWSSKGLTDLSNTGVELTCLTTHLSIFAGIVQIIVERAAAVISCSSAWELMSEKGFQKLMGPRRKWMSSLPSISTFVFTALFLVIQCRAAYVDRRDKQMVPWEELEPILFREALPSDEELPRRRVRPAWACCRYCLVQLKEWCCWCAGICFGVENILQLIMDAIPNAPEASVNRCIRSLHAYRCGVALDSLEILLTNEKFEVEDSVPRQVSRTQARRSRFSRLMQSVVQNVNQFATAVRDLSARWEVHLHGASAVQSVLQRGWCSRVCLLIPAFHPWIALLRFSILTPYTVRVALVFLKLCTAGATNALFFTSTTPSPDDDPSCRQKLPFFEGLVQNCIVGFLSAFLGDCIIFTLFLVQVKSPEEKKRWSEAQKAWKLAWWRCRSCVFWLLWLVYTITCLTYIMMFLANSHLEDAHKWYQSTGMSLLQDMVLLPLGMALALGTIATCALQSRRIRKNIQHKWYVHPGDGEQKEPEGEPEATQPGRQISSSSSASGPEHSVLDVGHKSNGKGQEMPNDFQAVLPGMPD</sequence>
<keyword evidence="2 9" id="KW-0812">Transmembrane</keyword>
<comment type="subcellular location">
    <subcellularLocation>
        <location evidence="1">Membrane</location>
    </subcellularLocation>
</comment>
<evidence type="ECO:0000313" key="11">
    <source>
        <dbReference type="EMBL" id="OLP99022.1"/>
    </source>
</evidence>
<dbReference type="OrthoDB" id="428594at2759"/>
<feature type="compositionally biased region" description="Polar residues" evidence="8">
    <location>
        <begin position="243"/>
        <end position="257"/>
    </location>
</feature>
<dbReference type="InterPro" id="IPR046338">
    <property type="entry name" value="GAIN_dom_sf"/>
</dbReference>
<gene>
    <name evidence="11" type="primary">HERC2</name>
    <name evidence="11" type="ORF">AK812_SmicGene18469</name>
</gene>
<feature type="compositionally biased region" description="Basic and acidic residues" evidence="8">
    <location>
        <begin position="449"/>
        <end position="461"/>
    </location>
</feature>
<feature type="transmembrane region" description="Helical" evidence="9">
    <location>
        <begin position="1066"/>
        <end position="1085"/>
    </location>
</feature>
<dbReference type="PANTHER" id="PTHR22870">
    <property type="entry name" value="REGULATOR OF CHROMOSOME CONDENSATION"/>
    <property type="match status" value="1"/>
</dbReference>
<dbReference type="Gene3D" id="2.60.220.50">
    <property type="match status" value="1"/>
</dbReference>
<dbReference type="AlphaFoldDB" id="A0A1Q9DV27"/>
<evidence type="ECO:0000256" key="5">
    <source>
        <dbReference type="ARBA" id="ARBA00023136"/>
    </source>
</evidence>
<organism evidence="11 12">
    <name type="scientific">Symbiodinium microadriaticum</name>
    <name type="common">Dinoflagellate</name>
    <name type="synonym">Zooxanthella microadriatica</name>
    <dbReference type="NCBI Taxonomy" id="2951"/>
    <lineage>
        <taxon>Eukaryota</taxon>
        <taxon>Sar</taxon>
        <taxon>Alveolata</taxon>
        <taxon>Dinophyceae</taxon>
        <taxon>Suessiales</taxon>
        <taxon>Symbiodiniaceae</taxon>
        <taxon>Symbiodinium</taxon>
    </lineage>
</organism>
<feature type="transmembrane region" description="Helical" evidence="9">
    <location>
        <begin position="925"/>
        <end position="950"/>
    </location>
</feature>
<keyword evidence="4 9" id="KW-1133">Transmembrane helix</keyword>
<feature type="repeat" description="RCC1" evidence="7">
    <location>
        <begin position="283"/>
        <end position="342"/>
    </location>
</feature>
<feature type="transmembrane region" description="Helical" evidence="9">
    <location>
        <begin position="702"/>
        <end position="721"/>
    </location>
</feature>
<dbReference type="InterPro" id="IPR000408">
    <property type="entry name" value="Reg_chr_condens"/>
</dbReference>
<dbReference type="InterPro" id="IPR051210">
    <property type="entry name" value="Ub_ligase/GEF_domain"/>
</dbReference>
<feature type="transmembrane region" description="Helical" evidence="9">
    <location>
        <begin position="1023"/>
        <end position="1046"/>
    </location>
</feature>
<keyword evidence="6" id="KW-1015">Disulfide bond</keyword>
<dbReference type="SUPFAM" id="SSF50985">
    <property type="entry name" value="RCC1/BLIP-II"/>
    <property type="match status" value="1"/>
</dbReference>
<accession>A0A1Q9DV27</accession>
<dbReference type="PANTHER" id="PTHR22870:SF360">
    <property type="entry name" value="ULTRAVIOLET-B RECEPTOR UVR8"/>
    <property type="match status" value="1"/>
</dbReference>
<feature type="transmembrane region" description="Helical" evidence="9">
    <location>
        <begin position="970"/>
        <end position="994"/>
    </location>
</feature>
<evidence type="ECO:0000256" key="9">
    <source>
        <dbReference type="SAM" id="Phobius"/>
    </source>
</evidence>
<keyword evidence="5 9" id="KW-0472">Membrane</keyword>
<protein>
    <submittedName>
        <fullName evidence="11">Putative E3 ubiquitin-protein ligase HERC2</fullName>
    </submittedName>
</protein>
<evidence type="ECO:0000256" key="2">
    <source>
        <dbReference type="ARBA" id="ARBA00022692"/>
    </source>
</evidence>
<comment type="caution">
    <text evidence="11">The sequence shown here is derived from an EMBL/GenBank/DDBJ whole genome shotgun (WGS) entry which is preliminary data.</text>
</comment>
<dbReference type="SMART" id="SM00303">
    <property type="entry name" value="GPS"/>
    <property type="match status" value="1"/>
</dbReference>
<dbReference type="InterPro" id="IPR057244">
    <property type="entry name" value="GAIN_B"/>
</dbReference>
<dbReference type="EMBL" id="LSRX01000377">
    <property type="protein sequence ID" value="OLP99022.1"/>
    <property type="molecule type" value="Genomic_DNA"/>
</dbReference>
<evidence type="ECO:0000256" key="1">
    <source>
        <dbReference type="ARBA" id="ARBA00004370"/>
    </source>
</evidence>
<name>A0A1Q9DV27_SYMMI</name>
<proteinExistence type="predicted"/>
<evidence type="ECO:0000256" key="8">
    <source>
        <dbReference type="SAM" id="MobiDB-lite"/>
    </source>
</evidence>
<keyword evidence="12" id="KW-1185">Reference proteome</keyword>
<evidence type="ECO:0000256" key="6">
    <source>
        <dbReference type="ARBA" id="ARBA00023157"/>
    </source>
</evidence>
<feature type="domain" description="GAIN-B" evidence="10">
    <location>
        <begin position="499"/>
        <end position="673"/>
    </location>
</feature>
<evidence type="ECO:0000256" key="3">
    <source>
        <dbReference type="ARBA" id="ARBA00022737"/>
    </source>
</evidence>
<reference evidence="11 12" key="1">
    <citation type="submission" date="2016-02" db="EMBL/GenBank/DDBJ databases">
        <title>Genome analysis of coral dinoflagellate symbionts highlights evolutionary adaptations to a symbiotic lifestyle.</title>
        <authorList>
            <person name="Aranda M."/>
            <person name="Li Y."/>
            <person name="Liew Y.J."/>
            <person name="Baumgarten S."/>
            <person name="Simakov O."/>
            <person name="Wilson M."/>
            <person name="Piel J."/>
            <person name="Ashoor H."/>
            <person name="Bougouffa S."/>
            <person name="Bajic V.B."/>
            <person name="Ryu T."/>
            <person name="Ravasi T."/>
            <person name="Bayer T."/>
            <person name="Micklem G."/>
            <person name="Kim H."/>
            <person name="Bhak J."/>
            <person name="Lajeunesse T.C."/>
            <person name="Voolstra C.R."/>
        </authorList>
    </citation>
    <scope>NUCLEOTIDE SEQUENCE [LARGE SCALE GENOMIC DNA]</scope>
    <source>
        <strain evidence="11 12">CCMP2467</strain>
    </source>
</reference>
<feature type="region of interest" description="Disordered" evidence="8">
    <location>
        <begin position="432"/>
        <end position="470"/>
    </location>
</feature>
<keyword evidence="3" id="KW-0677">Repeat</keyword>
<dbReference type="Gene3D" id="2.130.10.30">
    <property type="entry name" value="Regulator of chromosome condensation 1/beta-lactamase-inhibitor protein II"/>
    <property type="match status" value="1"/>
</dbReference>
<feature type="region of interest" description="Disordered" evidence="8">
    <location>
        <begin position="350"/>
        <end position="375"/>
    </location>
</feature>
<dbReference type="GO" id="GO:0016020">
    <property type="term" value="C:membrane"/>
    <property type="evidence" value="ECO:0007669"/>
    <property type="project" value="UniProtKB-SubCell"/>
</dbReference>
<dbReference type="InterPro" id="IPR000203">
    <property type="entry name" value="GPS"/>
</dbReference>
<dbReference type="PROSITE" id="PS50221">
    <property type="entry name" value="GAIN_B"/>
    <property type="match status" value="1"/>
</dbReference>
<feature type="region of interest" description="Disordered" evidence="8">
    <location>
        <begin position="236"/>
        <end position="257"/>
    </location>
</feature>
<evidence type="ECO:0000259" key="10">
    <source>
        <dbReference type="PROSITE" id="PS50221"/>
    </source>
</evidence>
<dbReference type="Pfam" id="PF13540">
    <property type="entry name" value="RCC1_2"/>
    <property type="match status" value="2"/>
</dbReference>
<dbReference type="PROSITE" id="PS50012">
    <property type="entry name" value="RCC1_3"/>
    <property type="match status" value="1"/>
</dbReference>